<dbReference type="AlphaFoldDB" id="A0AA39GHT6"/>
<keyword evidence="3 7" id="KW-0813">Transport</keyword>
<dbReference type="Pfam" id="PF00083">
    <property type="entry name" value="Sugar_tr"/>
    <property type="match status" value="1"/>
</dbReference>
<feature type="transmembrane region" description="Helical" evidence="9">
    <location>
        <begin position="180"/>
        <end position="201"/>
    </location>
</feature>
<evidence type="ECO:0000313" key="11">
    <source>
        <dbReference type="EMBL" id="KAK0387296.1"/>
    </source>
</evidence>
<dbReference type="PANTHER" id="PTHR48022">
    <property type="entry name" value="PLASTIDIC GLUCOSE TRANSPORTER 4"/>
    <property type="match status" value="1"/>
</dbReference>
<feature type="transmembrane region" description="Helical" evidence="9">
    <location>
        <begin position="378"/>
        <end position="399"/>
    </location>
</feature>
<comment type="subcellular location">
    <subcellularLocation>
        <location evidence="1">Membrane</location>
        <topology evidence="1">Multi-pass membrane protein</topology>
    </subcellularLocation>
</comment>
<evidence type="ECO:0000256" key="7">
    <source>
        <dbReference type="RuleBase" id="RU003346"/>
    </source>
</evidence>
<accession>A0AA39GHT6</accession>
<dbReference type="InterPro" id="IPR050360">
    <property type="entry name" value="MFS_Sugar_Transporters"/>
</dbReference>
<dbReference type="GO" id="GO:0005351">
    <property type="term" value="F:carbohydrate:proton symporter activity"/>
    <property type="evidence" value="ECO:0007669"/>
    <property type="project" value="TreeGrafter"/>
</dbReference>
<evidence type="ECO:0000259" key="10">
    <source>
        <dbReference type="PROSITE" id="PS50850"/>
    </source>
</evidence>
<evidence type="ECO:0000256" key="1">
    <source>
        <dbReference type="ARBA" id="ARBA00004141"/>
    </source>
</evidence>
<keyword evidence="6 9" id="KW-0472">Membrane</keyword>
<feature type="transmembrane region" description="Helical" evidence="9">
    <location>
        <begin position="156"/>
        <end position="174"/>
    </location>
</feature>
<feature type="region of interest" description="Disordered" evidence="8">
    <location>
        <begin position="1"/>
        <end position="30"/>
    </location>
</feature>
<dbReference type="InterPro" id="IPR005829">
    <property type="entry name" value="Sugar_transporter_CS"/>
</dbReference>
<dbReference type="EMBL" id="JAPDFR010000004">
    <property type="protein sequence ID" value="KAK0387296.1"/>
    <property type="molecule type" value="Genomic_DNA"/>
</dbReference>
<dbReference type="InterPro" id="IPR005828">
    <property type="entry name" value="MFS_sugar_transport-like"/>
</dbReference>
<feature type="transmembrane region" description="Helical" evidence="9">
    <location>
        <begin position="406"/>
        <end position="425"/>
    </location>
</feature>
<evidence type="ECO:0000256" key="9">
    <source>
        <dbReference type="SAM" id="Phobius"/>
    </source>
</evidence>
<evidence type="ECO:0000256" key="3">
    <source>
        <dbReference type="ARBA" id="ARBA00022448"/>
    </source>
</evidence>
<evidence type="ECO:0000256" key="2">
    <source>
        <dbReference type="ARBA" id="ARBA00010992"/>
    </source>
</evidence>
<evidence type="ECO:0000256" key="6">
    <source>
        <dbReference type="ARBA" id="ARBA00023136"/>
    </source>
</evidence>
<evidence type="ECO:0000256" key="4">
    <source>
        <dbReference type="ARBA" id="ARBA00022692"/>
    </source>
</evidence>
<sequence length="571" mass="63326">METNPDLAPVSAEQSNEKPLDGSKGPGSVHVEDENVTIQTLLNNEVLLARYAEEAAKGEYALGVWTSIKLYYPAIGWALLCGTCVIMEGYDTILIGNFFAYPAFAKKYGSLVDDRGNPQLTAAWQSGLNNSHGVGAFFGVLINGWLVQRFGQKKTLIYALVCLSGFIFIVFFAPSTAVLLVGWFLCGLPWGVFASSAPAYASEVLPLRLRIYLTSYTNMCFIIGQLIAAGVLSGLVDLENQWSYRIPMALQWTWPCFLVPACVFMPESPWHLVRKGRYEEAEKVVGRLISKKTQDTPEGRAIDTRRALALIIHTNKAEQELAIGTSYKDCFKGPELRRTEIACMCFAGQVLSGSQFAYNSTYFFQQIKLSASTSYKLNVGGTGMALFAALVQWFCLAPYIGRRTNYLGGMLGMAIILFIIGFLQIRGGPDSISMAQAVLTLLWTFAFQLSAGQLGWALPAEVSSSRLRQKTICLARNAYYLVILVANAIQPYAMNPFEWNLAGYAGFIWGSTSICVFVWGYFRLPETKDRSFEELDVMFAQRLPARQFKKYKPEVFVEAHTGKLDVKGDEA</sequence>
<dbReference type="InterPro" id="IPR036259">
    <property type="entry name" value="MFS_trans_sf"/>
</dbReference>
<dbReference type="InterPro" id="IPR020846">
    <property type="entry name" value="MFS_dom"/>
</dbReference>
<name>A0AA39GHT6_SARSR</name>
<reference evidence="11" key="1">
    <citation type="submission" date="2022-10" db="EMBL/GenBank/DDBJ databases">
        <title>Determination and structural analysis of whole genome sequence of Sarocladium strictum F4-1.</title>
        <authorList>
            <person name="Hu L."/>
            <person name="Jiang Y."/>
        </authorList>
    </citation>
    <scope>NUCLEOTIDE SEQUENCE</scope>
    <source>
        <strain evidence="11">F4-1</strain>
    </source>
</reference>
<protein>
    <recommendedName>
        <fullName evidence="10">Major facilitator superfamily (MFS) profile domain-containing protein</fullName>
    </recommendedName>
</protein>
<dbReference type="NCBIfam" id="TIGR00879">
    <property type="entry name" value="SP"/>
    <property type="match status" value="1"/>
</dbReference>
<dbReference type="InterPro" id="IPR003663">
    <property type="entry name" value="Sugar/inositol_transpt"/>
</dbReference>
<keyword evidence="4 9" id="KW-0812">Transmembrane</keyword>
<feature type="transmembrane region" description="Helical" evidence="9">
    <location>
        <begin position="213"/>
        <end position="232"/>
    </location>
</feature>
<proteinExistence type="inferred from homology"/>
<feature type="transmembrane region" description="Helical" evidence="9">
    <location>
        <begin position="501"/>
        <end position="522"/>
    </location>
</feature>
<keyword evidence="5 9" id="KW-1133">Transmembrane helix</keyword>
<feature type="transmembrane region" description="Helical" evidence="9">
    <location>
        <begin position="252"/>
        <end position="273"/>
    </location>
</feature>
<dbReference type="Proteomes" id="UP001175261">
    <property type="component" value="Unassembled WGS sequence"/>
</dbReference>
<evidence type="ECO:0000256" key="8">
    <source>
        <dbReference type="SAM" id="MobiDB-lite"/>
    </source>
</evidence>
<feature type="transmembrane region" description="Helical" evidence="9">
    <location>
        <begin position="341"/>
        <end position="358"/>
    </location>
</feature>
<dbReference type="SUPFAM" id="SSF103473">
    <property type="entry name" value="MFS general substrate transporter"/>
    <property type="match status" value="1"/>
</dbReference>
<keyword evidence="12" id="KW-1185">Reference proteome</keyword>
<gene>
    <name evidence="11" type="ORF">NLU13_5609</name>
</gene>
<dbReference type="PANTHER" id="PTHR48022:SF83">
    <property type="entry name" value="MAJOR FACILITATOR SUPERFAMILY (MFS) PROFILE DOMAIN-CONTAINING PROTEIN"/>
    <property type="match status" value="1"/>
</dbReference>
<feature type="transmembrane region" description="Helical" evidence="9">
    <location>
        <begin position="478"/>
        <end position="495"/>
    </location>
</feature>
<dbReference type="GO" id="GO:0016020">
    <property type="term" value="C:membrane"/>
    <property type="evidence" value="ECO:0007669"/>
    <property type="project" value="UniProtKB-SubCell"/>
</dbReference>
<evidence type="ECO:0000256" key="5">
    <source>
        <dbReference type="ARBA" id="ARBA00022989"/>
    </source>
</evidence>
<dbReference type="PROSITE" id="PS00217">
    <property type="entry name" value="SUGAR_TRANSPORT_2"/>
    <property type="match status" value="1"/>
</dbReference>
<dbReference type="PROSITE" id="PS50850">
    <property type="entry name" value="MFS"/>
    <property type="match status" value="1"/>
</dbReference>
<feature type="domain" description="Major facilitator superfamily (MFS) profile" evidence="10">
    <location>
        <begin position="77"/>
        <end position="528"/>
    </location>
</feature>
<feature type="transmembrane region" description="Helical" evidence="9">
    <location>
        <begin position="437"/>
        <end position="458"/>
    </location>
</feature>
<dbReference type="FunFam" id="1.20.1250.20:FF:000078">
    <property type="entry name" value="MFS maltose transporter, putative"/>
    <property type="match status" value="1"/>
</dbReference>
<organism evidence="11 12">
    <name type="scientific">Sarocladium strictum</name>
    <name type="common">Black bundle disease fungus</name>
    <name type="synonym">Acremonium strictum</name>
    <dbReference type="NCBI Taxonomy" id="5046"/>
    <lineage>
        <taxon>Eukaryota</taxon>
        <taxon>Fungi</taxon>
        <taxon>Dikarya</taxon>
        <taxon>Ascomycota</taxon>
        <taxon>Pezizomycotina</taxon>
        <taxon>Sordariomycetes</taxon>
        <taxon>Hypocreomycetidae</taxon>
        <taxon>Hypocreales</taxon>
        <taxon>Sarocladiaceae</taxon>
        <taxon>Sarocladium</taxon>
    </lineage>
</organism>
<comment type="similarity">
    <text evidence="2 7">Belongs to the major facilitator superfamily. Sugar transporter (TC 2.A.1.1) family.</text>
</comment>
<comment type="caution">
    <text evidence="11">The sequence shown here is derived from an EMBL/GenBank/DDBJ whole genome shotgun (WGS) entry which is preliminary data.</text>
</comment>
<dbReference type="Gene3D" id="1.20.1250.20">
    <property type="entry name" value="MFS general substrate transporter like domains"/>
    <property type="match status" value="1"/>
</dbReference>
<evidence type="ECO:0000313" key="12">
    <source>
        <dbReference type="Proteomes" id="UP001175261"/>
    </source>
</evidence>